<sequence length="163" mass="17306">MRPLHSAPAAAPPAAGDNSLNTAAYLGFTSTFSSPFFGYGFDSWSSTASFSELPSLDELLELEEQLVEEDELDEGLKSSPESIPEKSSVGDLCCCSTGEFSSSIIALLAGKFGVGKTKLLPSCLVLEGGTEDSSGSSLVMSVVRRVTDTSHVYEVFPARQYFI</sequence>
<evidence type="ECO:0000313" key="2">
    <source>
        <dbReference type="Proteomes" id="UP000494106"/>
    </source>
</evidence>
<proteinExistence type="predicted"/>
<protein>
    <submittedName>
        <fullName evidence="1">Uncharacterized protein</fullName>
    </submittedName>
</protein>
<evidence type="ECO:0000313" key="1">
    <source>
        <dbReference type="EMBL" id="CAB3252785.1"/>
    </source>
</evidence>
<dbReference type="EMBL" id="CADEBC010000558">
    <property type="protein sequence ID" value="CAB3252785.1"/>
    <property type="molecule type" value="Genomic_DNA"/>
</dbReference>
<reference evidence="1 2" key="1">
    <citation type="submission" date="2020-04" db="EMBL/GenBank/DDBJ databases">
        <authorList>
            <person name="Wallbank WR R."/>
            <person name="Pardo Diaz C."/>
            <person name="Kozak K."/>
            <person name="Martin S."/>
            <person name="Jiggins C."/>
            <person name="Moest M."/>
            <person name="Warren A I."/>
            <person name="Byers J.R.P. K."/>
            <person name="Montejo-Kovacevich G."/>
            <person name="Yen C E."/>
        </authorList>
    </citation>
    <scope>NUCLEOTIDE SEQUENCE [LARGE SCALE GENOMIC DNA]</scope>
</reference>
<comment type="caution">
    <text evidence="1">The sequence shown here is derived from an EMBL/GenBank/DDBJ whole genome shotgun (WGS) entry which is preliminary data.</text>
</comment>
<organism evidence="1 2">
    <name type="scientific">Arctia plantaginis</name>
    <name type="common">Wood tiger moth</name>
    <name type="synonym">Phalaena plantaginis</name>
    <dbReference type="NCBI Taxonomy" id="874455"/>
    <lineage>
        <taxon>Eukaryota</taxon>
        <taxon>Metazoa</taxon>
        <taxon>Ecdysozoa</taxon>
        <taxon>Arthropoda</taxon>
        <taxon>Hexapoda</taxon>
        <taxon>Insecta</taxon>
        <taxon>Pterygota</taxon>
        <taxon>Neoptera</taxon>
        <taxon>Endopterygota</taxon>
        <taxon>Lepidoptera</taxon>
        <taxon>Glossata</taxon>
        <taxon>Ditrysia</taxon>
        <taxon>Noctuoidea</taxon>
        <taxon>Erebidae</taxon>
        <taxon>Arctiinae</taxon>
        <taxon>Arctia</taxon>
    </lineage>
</organism>
<gene>
    <name evidence="1" type="ORF">APLA_LOCUS13704</name>
</gene>
<dbReference type="OrthoDB" id="10516657at2759"/>
<dbReference type="Proteomes" id="UP000494106">
    <property type="component" value="Unassembled WGS sequence"/>
</dbReference>
<name>A0A8S1B4G4_ARCPL</name>
<keyword evidence="2" id="KW-1185">Reference proteome</keyword>
<dbReference type="AlphaFoldDB" id="A0A8S1B4G4"/>
<accession>A0A8S1B4G4</accession>